<gene>
    <name evidence="2" type="ORF">PHLCEN_2v10828</name>
</gene>
<dbReference type="InterPro" id="IPR025714">
    <property type="entry name" value="Methyltranfer_dom"/>
</dbReference>
<dbReference type="Pfam" id="PF13847">
    <property type="entry name" value="Methyltransf_31"/>
    <property type="match status" value="1"/>
</dbReference>
<dbReference type="OrthoDB" id="3647at2759"/>
<dbReference type="AlphaFoldDB" id="A0A2R6NLM7"/>
<dbReference type="EMBL" id="MLYV02001085">
    <property type="protein sequence ID" value="PSR73300.1"/>
    <property type="molecule type" value="Genomic_DNA"/>
</dbReference>
<keyword evidence="3" id="KW-1185">Reference proteome</keyword>
<evidence type="ECO:0000313" key="3">
    <source>
        <dbReference type="Proteomes" id="UP000186601"/>
    </source>
</evidence>
<dbReference type="Gene3D" id="3.40.50.150">
    <property type="entry name" value="Vaccinia Virus protein VP39"/>
    <property type="match status" value="1"/>
</dbReference>
<accession>A0A2R6NLM7</accession>
<dbReference type="InterPro" id="IPR029063">
    <property type="entry name" value="SAM-dependent_MTases_sf"/>
</dbReference>
<dbReference type="Proteomes" id="UP000186601">
    <property type="component" value="Unassembled WGS sequence"/>
</dbReference>
<comment type="caution">
    <text evidence="2">The sequence shown here is derived from an EMBL/GenBank/DDBJ whole genome shotgun (WGS) entry which is preliminary data.</text>
</comment>
<reference evidence="2 3" key="1">
    <citation type="submission" date="2018-02" db="EMBL/GenBank/DDBJ databases">
        <title>Genome sequence of the basidiomycete white-rot fungus Phlebia centrifuga.</title>
        <authorList>
            <person name="Granchi Z."/>
            <person name="Peng M."/>
            <person name="de Vries R.P."/>
            <person name="Hilden K."/>
            <person name="Makela M.R."/>
            <person name="Grigoriev I."/>
            <person name="Riley R."/>
        </authorList>
    </citation>
    <scope>NUCLEOTIDE SEQUENCE [LARGE SCALE GENOMIC DNA]</scope>
    <source>
        <strain evidence="2 3">FBCC195</strain>
    </source>
</reference>
<organism evidence="2 3">
    <name type="scientific">Hermanssonia centrifuga</name>
    <dbReference type="NCBI Taxonomy" id="98765"/>
    <lineage>
        <taxon>Eukaryota</taxon>
        <taxon>Fungi</taxon>
        <taxon>Dikarya</taxon>
        <taxon>Basidiomycota</taxon>
        <taxon>Agaricomycotina</taxon>
        <taxon>Agaricomycetes</taxon>
        <taxon>Polyporales</taxon>
        <taxon>Meruliaceae</taxon>
        <taxon>Hermanssonia</taxon>
    </lineage>
</organism>
<sequence length="124" mass="13703">MRAIRAELRGDDTELDGQKFDVIVCAAAYHHFSDVKEMTRILVSFLKPGGSLLVADIVKDENRGGPELLEHFHHVVAHKSGFSEPEMRDTFETGGLGAFEFGTVTRAKLHGDDVDFFLAKGTKV</sequence>
<protein>
    <recommendedName>
        <fullName evidence="1">Methyltransferase domain-containing protein</fullName>
    </recommendedName>
</protein>
<name>A0A2R6NLM7_9APHY</name>
<evidence type="ECO:0000259" key="1">
    <source>
        <dbReference type="Pfam" id="PF13847"/>
    </source>
</evidence>
<dbReference type="SUPFAM" id="SSF53335">
    <property type="entry name" value="S-adenosyl-L-methionine-dependent methyltransferases"/>
    <property type="match status" value="1"/>
</dbReference>
<dbReference type="STRING" id="98765.A0A2R6NLM7"/>
<evidence type="ECO:0000313" key="2">
    <source>
        <dbReference type="EMBL" id="PSR73300.1"/>
    </source>
</evidence>
<proteinExistence type="predicted"/>
<feature type="domain" description="Methyltransferase" evidence="1">
    <location>
        <begin position="15"/>
        <end position="62"/>
    </location>
</feature>